<accession>A0A0D2VNH5</accession>
<dbReference type="STRING" id="595528.A0A0D2VNH5"/>
<dbReference type="eggNOG" id="KOG0274">
    <property type="taxonomic scope" value="Eukaryota"/>
</dbReference>
<dbReference type="PROSITE" id="PS50181">
    <property type="entry name" value="FBOX"/>
    <property type="match status" value="1"/>
</dbReference>
<gene>
    <name evidence="6" type="ORF">CAOG_002939</name>
</gene>
<dbReference type="Gene3D" id="2.130.10.10">
    <property type="entry name" value="YVTN repeat-like/Quinoprotein amine dehydrogenase"/>
    <property type="match status" value="2"/>
</dbReference>
<dbReference type="SUPFAM" id="SSF50978">
    <property type="entry name" value="WD40 repeat-like"/>
    <property type="match status" value="1"/>
</dbReference>
<name>A0A0D2VNH5_CAPO3</name>
<dbReference type="Gene3D" id="1.20.1280.50">
    <property type="match status" value="1"/>
</dbReference>
<keyword evidence="2" id="KW-0677">Repeat</keyword>
<evidence type="ECO:0000256" key="4">
    <source>
        <dbReference type="SAM" id="MobiDB-lite"/>
    </source>
</evidence>
<feature type="compositionally biased region" description="Low complexity" evidence="4">
    <location>
        <begin position="67"/>
        <end position="88"/>
    </location>
</feature>
<dbReference type="RefSeq" id="XP_004363778.1">
    <property type="nucleotide sequence ID" value="XM_004363721.1"/>
</dbReference>
<dbReference type="InterPro" id="IPR053299">
    <property type="entry name" value="ASTRA_WD_repeat"/>
</dbReference>
<feature type="region of interest" description="Disordered" evidence="4">
    <location>
        <begin position="152"/>
        <end position="186"/>
    </location>
</feature>
<dbReference type="PhylomeDB" id="A0A0D2VNH5"/>
<dbReference type="EMBL" id="KE346363">
    <property type="protein sequence ID" value="KJE91872.1"/>
    <property type="molecule type" value="Genomic_DNA"/>
</dbReference>
<evidence type="ECO:0000256" key="3">
    <source>
        <dbReference type="PROSITE-ProRule" id="PRU00221"/>
    </source>
</evidence>
<keyword evidence="7" id="KW-1185">Reference proteome</keyword>
<dbReference type="InterPro" id="IPR036322">
    <property type="entry name" value="WD40_repeat_dom_sf"/>
</dbReference>
<protein>
    <recommendedName>
        <fullName evidence="5">F-box domain-containing protein</fullName>
    </recommendedName>
</protein>
<evidence type="ECO:0000313" key="7">
    <source>
        <dbReference type="Proteomes" id="UP000008743"/>
    </source>
</evidence>
<feature type="repeat" description="WD" evidence="3">
    <location>
        <begin position="191"/>
        <end position="219"/>
    </location>
</feature>
<dbReference type="SMART" id="SM00320">
    <property type="entry name" value="WD40"/>
    <property type="match status" value="4"/>
</dbReference>
<evidence type="ECO:0000259" key="5">
    <source>
        <dbReference type="PROSITE" id="PS50181"/>
    </source>
</evidence>
<dbReference type="SUPFAM" id="SSF81383">
    <property type="entry name" value="F-box domain"/>
    <property type="match status" value="1"/>
</dbReference>
<dbReference type="AlphaFoldDB" id="A0A0D2VNH5"/>
<dbReference type="CDD" id="cd22139">
    <property type="entry name" value="F-box_unchar"/>
    <property type="match status" value="1"/>
</dbReference>
<feature type="region of interest" description="Disordered" evidence="4">
    <location>
        <begin position="67"/>
        <end position="115"/>
    </location>
</feature>
<proteinExistence type="predicted"/>
<evidence type="ECO:0000313" key="6">
    <source>
        <dbReference type="EMBL" id="KJE91872.1"/>
    </source>
</evidence>
<reference evidence="7" key="1">
    <citation type="submission" date="2011-02" db="EMBL/GenBank/DDBJ databases">
        <title>The Genome Sequence of Capsaspora owczarzaki ATCC 30864.</title>
        <authorList>
            <person name="Russ C."/>
            <person name="Cuomo C."/>
            <person name="Burger G."/>
            <person name="Gray M.W."/>
            <person name="Holland P.W.H."/>
            <person name="King N."/>
            <person name="Lang F.B.F."/>
            <person name="Roger A.J."/>
            <person name="Ruiz-Trillo I."/>
            <person name="Young S.K."/>
            <person name="Zeng Q."/>
            <person name="Gargeya S."/>
            <person name="Alvarado L."/>
            <person name="Berlin A."/>
            <person name="Chapman S.B."/>
            <person name="Chen Z."/>
            <person name="Freedman E."/>
            <person name="Gellesch M."/>
            <person name="Goldberg J."/>
            <person name="Griggs A."/>
            <person name="Gujja S."/>
            <person name="Heilman E."/>
            <person name="Heiman D."/>
            <person name="Howarth C."/>
            <person name="Mehta T."/>
            <person name="Neiman D."/>
            <person name="Pearson M."/>
            <person name="Roberts A."/>
            <person name="Saif S."/>
            <person name="Shea T."/>
            <person name="Shenoy N."/>
            <person name="Sisk P."/>
            <person name="Stolte C."/>
            <person name="Sykes S."/>
            <person name="White J."/>
            <person name="Yandava C."/>
            <person name="Haas B."/>
            <person name="Nusbaum C."/>
            <person name="Birren B."/>
        </authorList>
    </citation>
    <scope>NUCLEOTIDE SEQUENCE</scope>
    <source>
        <strain evidence="7">ATCC 30864</strain>
    </source>
</reference>
<dbReference type="SMART" id="SM00256">
    <property type="entry name" value="FBOX"/>
    <property type="match status" value="1"/>
</dbReference>
<dbReference type="InterPro" id="IPR001680">
    <property type="entry name" value="WD40_rpt"/>
</dbReference>
<dbReference type="InterPro" id="IPR036047">
    <property type="entry name" value="F-box-like_dom_sf"/>
</dbReference>
<sequence>MTSTDHEQPLHLLSLPDEILVRILQSLDPPCLARVARCCRQLRRLAMDNLVWSKVYDRALTVASTRTSTPAAASNANPMNSSSTTNAAVRVENRAETRSNRSNPKSAERRLSQASPAHGTIDWRSRYIWMFGTFSSKELVGHTDAVLQLGFQRKSEQADSDNPDSDDDDEEMSLNNSFNDNDNDKELEFDSRSSELLLSGSADGTIRVWDALSGVCRRTIDIPTPRQPAAMRFSDRLDSACVGGETGELAVVDVEAGQTVTSGSLARASATQGTRTPTVTSICMLNRTTLIAGLVSGAVVLWDTRSHCSQAHATQLLLRHEGSVLSVKPAPTHNSSQQSYSYELPNELVTGSRDTTVRVFDVRANRMRAAVRTGFIVRDTAFLDTGRLAVTGGPYLSRGASDVVALDFYDYATMSRVARAKDVCARSSAAISSLSVDSKTNCLLTSSWSGGIGLWNIATGASMRSVVLPKPQQGGENDTLSLANLALGPQRIFRGQLDGTIQVFSPSLTLPPVALPGAFFAANMSDSVYSDELRDMVASRFGSSSVTINSRLSGMFPR</sequence>
<dbReference type="InterPro" id="IPR015943">
    <property type="entry name" value="WD40/YVTN_repeat-like_dom_sf"/>
</dbReference>
<keyword evidence="1 3" id="KW-0853">WD repeat</keyword>
<dbReference type="InterPro" id="IPR020472">
    <property type="entry name" value="WD40_PAC1"/>
</dbReference>
<feature type="domain" description="F-box" evidence="5">
    <location>
        <begin position="9"/>
        <end position="55"/>
    </location>
</feature>
<evidence type="ECO:0000256" key="2">
    <source>
        <dbReference type="ARBA" id="ARBA00022737"/>
    </source>
</evidence>
<organism evidence="6 7">
    <name type="scientific">Capsaspora owczarzaki (strain ATCC 30864)</name>
    <dbReference type="NCBI Taxonomy" id="595528"/>
    <lineage>
        <taxon>Eukaryota</taxon>
        <taxon>Filasterea</taxon>
        <taxon>Capsaspora</taxon>
    </lineage>
</organism>
<dbReference type="Proteomes" id="UP000008743">
    <property type="component" value="Unassembled WGS sequence"/>
</dbReference>
<evidence type="ECO:0000256" key="1">
    <source>
        <dbReference type="ARBA" id="ARBA00022574"/>
    </source>
</evidence>
<dbReference type="PANTHER" id="PTHR44156">
    <property type="entry name" value="SUPERNUMERARY LIMBS, ISOFORM B-RELATED"/>
    <property type="match status" value="1"/>
</dbReference>
<dbReference type="Pfam" id="PF00400">
    <property type="entry name" value="WD40"/>
    <property type="match status" value="2"/>
</dbReference>
<feature type="compositionally biased region" description="Acidic residues" evidence="4">
    <location>
        <begin position="158"/>
        <end position="172"/>
    </location>
</feature>
<dbReference type="Pfam" id="PF12937">
    <property type="entry name" value="F-box-like"/>
    <property type="match status" value="1"/>
</dbReference>
<dbReference type="InParanoid" id="A0A0D2VNH5"/>
<dbReference type="InterPro" id="IPR001810">
    <property type="entry name" value="F-box_dom"/>
</dbReference>
<dbReference type="PROSITE" id="PS50082">
    <property type="entry name" value="WD_REPEATS_2"/>
    <property type="match status" value="1"/>
</dbReference>
<dbReference type="PRINTS" id="PR00320">
    <property type="entry name" value="GPROTEINBRPT"/>
</dbReference>